<dbReference type="GO" id="GO:0005576">
    <property type="term" value="C:extracellular region"/>
    <property type="evidence" value="ECO:0007669"/>
    <property type="project" value="UniProtKB-SubCell"/>
</dbReference>
<dbReference type="InterPro" id="IPR011390">
    <property type="entry name" value="IGFBP_rP_mac25"/>
</dbReference>
<proteinExistence type="predicted"/>
<reference evidence="8 9" key="1">
    <citation type="journal article" date="2024" name="BMC Genomics">
        <title>Genome assembly of redclaw crayfish (Cherax quadricarinatus) provides insights into its immune adaptation and hypoxia tolerance.</title>
        <authorList>
            <person name="Liu Z."/>
            <person name="Zheng J."/>
            <person name="Li H."/>
            <person name="Fang K."/>
            <person name="Wang S."/>
            <person name="He J."/>
            <person name="Zhou D."/>
            <person name="Weng S."/>
            <person name="Chi M."/>
            <person name="Gu Z."/>
            <person name="He J."/>
            <person name="Li F."/>
            <person name="Wang M."/>
        </authorList>
    </citation>
    <scope>NUCLEOTIDE SEQUENCE [LARGE SCALE GENOMIC DNA]</scope>
    <source>
        <strain evidence="8">ZL_2023a</strain>
    </source>
</reference>
<sequence>MATAAAVAPLLFLCFLFTIVSVYGLTCWPCQGVVCPSIDTYDCPSGVVKSGCECCHECAKEQGEKCGGSFDVFGKCAEGLVCVRQVGQEGRPTFITWEGVCLTPQQAESSITSSTGPPRDTPLPASTTTPRTSHLKRSIPAAINNSPIY</sequence>
<evidence type="ECO:0000256" key="6">
    <source>
        <dbReference type="SAM" id="SignalP"/>
    </source>
</evidence>
<feature type="chain" id="PRO_5043844529" description="IGFBP N-terminal domain-containing protein" evidence="6">
    <location>
        <begin position="25"/>
        <end position="149"/>
    </location>
</feature>
<keyword evidence="3 6" id="KW-0732">Signal</keyword>
<gene>
    <name evidence="8" type="ORF">OTU49_006769</name>
</gene>
<evidence type="ECO:0000313" key="8">
    <source>
        <dbReference type="EMBL" id="KAK8733120.1"/>
    </source>
</evidence>
<dbReference type="PANTHER" id="PTHR14186:SF20">
    <property type="entry name" value="CYSTEINE-RICH MOTOR NEURON 1 PROTEIN-LIKE"/>
    <property type="match status" value="1"/>
</dbReference>
<feature type="signal peptide" evidence="6">
    <location>
        <begin position="1"/>
        <end position="24"/>
    </location>
</feature>
<evidence type="ECO:0000313" key="9">
    <source>
        <dbReference type="Proteomes" id="UP001445076"/>
    </source>
</evidence>
<dbReference type="GO" id="GO:0009966">
    <property type="term" value="P:regulation of signal transduction"/>
    <property type="evidence" value="ECO:0007669"/>
    <property type="project" value="TreeGrafter"/>
</dbReference>
<dbReference type="AlphaFoldDB" id="A0AAW0X0C0"/>
<comment type="subcellular location">
    <subcellularLocation>
        <location evidence="1">Secreted</location>
    </subcellularLocation>
</comment>
<evidence type="ECO:0000256" key="5">
    <source>
        <dbReference type="SAM" id="MobiDB-lite"/>
    </source>
</evidence>
<evidence type="ECO:0000259" key="7">
    <source>
        <dbReference type="PROSITE" id="PS51323"/>
    </source>
</evidence>
<dbReference type="PROSITE" id="PS00222">
    <property type="entry name" value="IGFBP_N_1"/>
    <property type="match status" value="1"/>
</dbReference>
<name>A0AAW0X0C0_CHEQU</name>
<dbReference type="GO" id="GO:0001558">
    <property type="term" value="P:regulation of cell growth"/>
    <property type="evidence" value="ECO:0007669"/>
    <property type="project" value="InterPro"/>
</dbReference>
<evidence type="ECO:0000256" key="4">
    <source>
        <dbReference type="ARBA" id="ARBA00023157"/>
    </source>
</evidence>
<accession>A0AAW0X0C0</accession>
<protein>
    <recommendedName>
        <fullName evidence="7">IGFBP N-terminal domain-containing protein</fullName>
    </recommendedName>
</protein>
<dbReference type="PANTHER" id="PTHR14186">
    <property type="entry name" value="INSULIN-LIKE GROWTH FACTOR BINDING PROTEIN-RELATED"/>
    <property type="match status" value="1"/>
</dbReference>
<dbReference type="PROSITE" id="PS51323">
    <property type="entry name" value="IGFBP_N_2"/>
    <property type="match status" value="1"/>
</dbReference>
<dbReference type="EMBL" id="JARKIK010000055">
    <property type="protein sequence ID" value="KAK8733120.1"/>
    <property type="molecule type" value="Genomic_DNA"/>
</dbReference>
<keyword evidence="9" id="KW-1185">Reference proteome</keyword>
<dbReference type="SMART" id="SM00121">
    <property type="entry name" value="IB"/>
    <property type="match status" value="1"/>
</dbReference>
<dbReference type="Proteomes" id="UP001445076">
    <property type="component" value="Unassembled WGS sequence"/>
</dbReference>
<feature type="region of interest" description="Disordered" evidence="5">
    <location>
        <begin position="108"/>
        <end position="137"/>
    </location>
</feature>
<evidence type="ECO:0000256" key="1">
    <source>
        <dbReference type="ARBA" id="ARBA00004613"/>
    </source>
</evidence>
<evidence type="ECO:0000256" key="2">
    <source>
        <dbReference type="ARBA" id="ARBA00022525"/>
    </source>
</evidence>
<dbReference type="InterPro" id="IPR009030">
    <property type="entry name" value="Growth_fac_rcpt_cys_sf"/>
</dbReference>
<keyword evidence="2" id="KW-0964">Secreted</keyword>
<dbReference type="InterPro" id="IPR000867">
    <property type="entry name" value="IGFBP-like"/>
</dbReference>
<organism evidence="8 9">
    <name type="scientific">Cherax quadricarinatus</name>
    <name type="common">Australian red claw crayfish</name>
    <dbReference type="NCBI Taxonomy" id="27406"/>
    <lineage>
        <taxon>Eukaryota</taxon>
        <taxon>Metazoa</taxon>
        <taxon>Ecdysozoa</taxon>
        <taxon>Arthropoda</taxon>
        <taxon>Crustacea</taxon>
        <taxon>Multicrustacea</taxon>
        <taxon>Malacostraca</taxon>
        <taxon>Eumalacostraca</taxon>
        <taxon>Eucarida</taxon>
        <taxon>Decapoda</taxon>
        <taxon>Pleocyemata</taxon>
        <taxon>Astacidea</taxon>
        <taxon>Parastacoidea</taxon>
        <taxon>Parastacidae</taxon>
        <taxon>Cherax</taxon>
    </lineage>
</organism>
<evidence type="ECO:0000256" key="3">
    <source>
        <dbReference type="ARBA" id="ARBA00022729"/>
    </source>
</evidence>
<feature type="domain" description="IGFBP N-terminal" evidence="7">
    <location>
        <begin position="23"/>
        <end position="104"/>
    </location>
</feature>
<dbReference type="GO" id="GO:0005520">
    <property type="term" value="F:insulin-like growth factor binding"/>
    <property type="evidence" value="ECO:0007669"/>
    <property type="project" value="InterPro"/>
</dbReference>
<dbReference type="SUPFAM" id="SSF57184">
    <property type="entry name" value="Growth factor receptor domain"/>
    <property type="match status" value="1"/>
</dbReference>
<comment type="caution">
    <text evidence="8">The sequence shown here is derived from an EMBL/GenBank/DDBJ whole genome shotgun (WGS) entry which is preliminary data.</text>
</comment>
<dbReference type="InterPro" id="IPR017891">
    <property type="entry name" value="Insulin_GF-bd_Cys-rich_CS"/>
</dbReference>
<keyword evidence="4" id="KW-1015">Disulfide bond</keyword>
<dbReference type="Gene3D" id="4.10.40.20">
    <property type="match status" value="1"/>
</dbReference>
<dbReference type="Pfam" id="PF00219">
    <property type="entry name" value="IGFBP"/>
    <property type="match status" value="1"/>
</dbReference>